<dbReference type="GO" id="GO:0016887">
    <property type="term" value="F:ATP hydrolysis activity"/>
    <property type="evidence" value="ECO:0007669"/>
    <property type="project" value="InterPro"/>
</dbReference>
<dbReference type="InterPro" id="IPR020958">
    <property type="entry name" value="DUF3686"/>
</dbReference>
<evidence type="ECO:0000259" key="4">
    <source>
        <dbReference type="Pfam" id="PF12458"/>
    </source>
</evidence>
<dbReference type="KEGG" id="nik:F5I99_16910"/>
<dbReference type="SUPFAM" id="SSF52540">
    <property type="entry name" value="P-loop containing nucleoside triphosphate hydrolases"/>
    <property type="match status" value="1"/>
</dbReference>
<dbReference type="Gene3D" id="3.40.50.300">
    <property type="entry name" value="P-loop containing nucleotide triphosphate hydrolases"/>
    <property type="match status" value="1"/>
</dbReference>
<accession>A0A5J6LHM2</accession>
<protein>
    <submittedName>
        <fullName evidence="6">AAA family ATPase</fullName>
    </submittedName>
</protein>
<dbReference type="Pfam" id="PF12458">
    <property type="entry name" value="DUF3686"/>
    <property type="match status" value="1"/>
</dbReference>
<dbReference type="Pfam" id="PF00004">
    <property type="entry name" value="AAA"/>
    <property type="match status" value="1"/>
</dbReference>
<name>A0A5J6LHM2_9GAMM</name>
<proteinExistence type="predicted"/>
<keyword evidence="1" id="KW-0175">Coiled coil</keyword>
<sequence>MSESSHSQDSIQSELDPSAESPSVTENAAYDVIRSRLLTQGEQLQSQVEALNQARLSEFGQIDLAVAHRFRVRTENNCIARDIVQVGEYLLFGYNVFIGLKNTTAVNDVFALYRHNAEADSFEMAEVALEGTFLSEVAFVNDFTELYTYYNNARLLQLQVRNNRLLASFQIGERSSDIRVFRWQISADAKSVTYIDNRGERDIKLPPSQDFEWTMLGREHMVNGKYPHFSVLDRIFVDTLGGDLTVKIENNTEAGKGIYSEPVDETNQSLNDIELGYALLGDLILLRVLPYRETHVRYFVFNSFNQEVKRIDDIGEACIQLPENHGIIFPGGCYLVQGGLRYFSNDQKGLVFQRFVRSPNGEDVLYVFYQATDGVVALYPYNMINKALSNPIISHGYALADDGRLIVFTAEEEPSRTHPMQVWHTPFFSESYASQQPTSQSFYGRIGNPELVRGISEIYSTIRLILQQDASAHHYNSLSQAAARLFDHFYWLSSPELEQIAGLLKEVSSTAELVLDEYEKVKSIQSHAEAALVEAKQRQQQLLSSLRPDNWQTPEPFVQALSELRQQRGHLLTIRELRYIDVAQVDEMEAEVIQAEVGITNATANFLQQDTALEPYYAQIKLLTEAVDQANSSIELQPTLNELKALSESLDLLSELIAGLKIDDANQHTRIIDSISEIYAQTNQIRARARNRAQSFGSDEARAQFAAQFKLFSQSINNALALAQTPDQCDEQLSRLFVQLEELEGQFSEYNEFLNDILTKREEIQESFEAHRQRLTDSRNQRAQSIFDAGSRILVNLSRRSSRFKRADELNTYFASDPMVLKLITLAQELRQLDDSVKADDIESRLKMAKEQAIRALRDQVDLFEENGTVIKLGPRHRFSINTQEPELTLIPRGDALVLHLTGTDYYETIDDQRLVKAKPYWQQALESENEQVYRAEFLADSILHAAHSQTEGLSWAVLVEASTQFETLLAKVREYSGSRYREGYERGIHDHDAARILHKLIPAREAAGVLYLPADARAITLLFWWQTQHETAQLRWPQSARSAAQLRRLFNTTQAIQLLETEIAQHLGAYVDAQRLPLQQQGIRQGAEFLVATLSHPHIDYVVSKYAEQLTKQLEASVDDQSWQGFQAALAELDGDIGDQWALVEAWLSALVQYSGADELRPYIPEAVLLILNQDREPIKALQVDLSFRVTELLGEHPRIAEQQLLMRLDDFNARLSTFRQQWLPAYQQYLLDRAEVVREARQTIRVDEFKAQPLSSFVRNRLINEVYLPIIGDNLAKQMGTVGDSGRTDLMGLLMMISPPGYGKTTLVEYVANRLGLIFMKINCPSLGHDVLSLDPQQAPNATAKQELHKLNLALEMGNNVMLYLDDIQHTHPEFLQKFISLCDGSRRIEGVWKGRTRTYNMRGKKFCVVMAGNPYTESGEVFKIPDMLANRADIYNLGDILGGQQNAFELSYIENCLTSNPILAPLATRELSDFYKIDAMSRGEQIANAELQHSYSNAELNEMISVLQKLRIAQTIILKVNQQYIASAAQADEYRTEPPFRLQGSYRNMNKLAEKVTAVMNDDELQQAIDDLYQGEAQLLTTGAEENLLKLAELRGTLTAAQAQRWQQIKLDFVRNNAFGGADSDTGQQVVVQLADIAKALKQPSH</sequence>
<organism evidence="6 7">
    <name type="scientific">Nitrincola iocasae</name>
    <dbReference type="NCBI Taxonomy" id="2614693"/>
    <lineage>
        <taxon>Bacteria</taxon>
        <taxon>Pseudomonadati</taxon>
        <taxon>Pseudomonadota</taxon>
        <taxon>Gammaproteobacteria</taxon>
        <taxon>Oceanospirillales</taxon>
        <taxon>Oceanospirillaceae</taxon>
        <taxon>Nitrincola</taxon>
    </lineage>
</organism>
<evidence type="ECO:0000259" key="3">
    <source>
        <dbReference type="Pfam" id="PF00004"/>
    </source>
</evidence>
<feature type="coiled-coil region" evidence="1">
    <location>
        <begin position="839"/>
        <end position="867"/>
    </location>
</feature>
<dbReference type="GO" id="GO:0005524">
    <property type="term" value="F:ATP binding"/>
    <property type="evidence" value="ECO:0007669"/>
    <property type="project" value="InterPro"/>
</dbReference>
<dbReference type="RefSeq" id="WP_151058053.1">
    <property type="nucleotide sequence ID" value="NZ_CP044222.1"/>
</dbReference>
<evidence type="ECO:0000256" key="1">
    <source>
        <dbReference type="SAM" id="Coils"/>
    </source>
</evidence>
<dbReference type="InterPro" id="IPR057224">
    <property type="entry name" value="DUF7902"/>
</dbReference>
<feature type="domain" description="DUF7902" evidence="5">
    <location>
        <begin position="612"/>
        <end position="694"/>
    </location>
</feature>
<dbReference type="Pfam" id="PF25472">
    <property type="entry name" value="DUF7902"/>
    <property type="match status" value="1"/>
</dbReference>
<dbReference type="InterPro" id="IPR003959">
    <property type="entry name" value="ATPase_AAA_core"/>
</dbReference>
<evidence type="ECO:0000313" key="7">
    <source>
        <dbReference type="Proteomes" id="UP000325606"/>
    </source>
</evidence>
<dbReference type="Proteomes" id="UP000325606">
    <property type="component" value="Chromosome"/>
</dbReference>
<feature type="domain" description="DUF3686" evidence="4">
    <location>
        <begin position="44"/>
        <end position="490"/>
    </location>
</feature>
<evidence type="ECO:0000259" key="5">
    <source>
        <dbReference type="Pfam" id="PF25472"/>
    </source>
</evidence>
<dbReference type="EMBL" id="CP044222">
    <property type="protein sequence ID" value="QEW08035.1"/>
    <property type="molecule type" value="Genomic_DNA"/>
</dbReference>
<evidence type="ECO:0000256" key="2">
    <source>
        <dbReference type="SAM" id="MobiDB-lite"/>
    </source>
</evidence>
<keyword evidence="7" id="KW-1185">Reference proteome</keyword>
<feature type="compositionally biased region" description="Low complexity" evidence="2">
    <location>
        <begin position="1"/>
        <end position="14"/>
    </location>
</feature>
<reference evidence="6 7" key="1">
    <citation type="submission" date="2019-09" db="EMBL/GenBank/DDBJ databases">
        <title>Nitrincola iocasae sp. nov., a bacterium isolated from the sediment collected at a cold seep field in South China Sea.</title>
        <authorList>
            <person name="Zhang H."/>
            <person name="Wang H."/>
            <person name="Li C."/>
        </authorList>
    </citation>
    <scope>NUCLEOTIDE SEQUENCE [LARGE SCALE GENOMIC DNA]</scope>
    <source>
        <strain evidence="6 7">KXZD1103</strain>
    </source>
</reference>
<feature type="domain" description="ATPase AAA-type core" evidence="3">
    <location>
        <begin position="1297"/>
        <end position="1375"/>
    </location>
</feature>
<dbReference type="InterPro" id="IPR027417">
    <property type="entry name" value="P-loop_NTPase"/>
</dbReference>
<evidence type="ECO:0000313" key="6">
    <source>
        <dbReference type="EMBL" id="QEW08035.1"/>
    </source>
</evidence>
<gene>
    <name evidence="6" type="ORF">F5I99_16910</name>
</gene>
<feature type="region of interest" description="Disordered" evidence="2">
    <location>
        <begin position="1"/>
        <end position="23"/>
    </location>
</feature>